<keyword evidence="4 8" id="KW-0547">Nucleotide-binding</keyword>
<dbReference type="Proteomes" id="UP000178065">
    <property type="component" value="Unassembled WGS sequence"/>
</dbReference>
<feature type="binding site" evidence="8">
    <location>
        <begin position="272"/>
        <end position="273"/>
    </location>
    <ligand>
        <name>ATP</name>
        <dbReference type="ChEBI" id="CHEBI:30616"/>
    </ligand>
</feature>
<dbReference type="InterPro" id="IPR006195">
    <property type="entry name" value="aa-tRNA-synth_II"/>
</dbReference>
<dbReference type="InterPro" id="IPR002314">
    <property type="entry name" value="aa-tRNA-synt_IIb"/>
</dbReference>
<keyword evidence="5 8" id="KW-0067">ATP-binding</keyword>
<accession>A0A1G2QYJ4</accession>
<dbReference type="STRING" id="1802448.A2672_02305"/>
<evidence type="ECO:0000256" key="2">
    <source>
        <dbReference type="ARBA" id="ARBA00022490"/>
    </source>
</evidence>
<dbReference type="Gene3D" id="3.40.50.800">
    <property type="entry name" value="Anticodon-binding domain"/>
    <property type="match status" value="1"/>
</dbReference>
<comment type="caution">
    <text evidence="8">Lacks conserved residue(s) required for the propagation of feature annotation.</text>
</comment>
<feature type="binding site" evidence="8">
    <location>
        <position position="98"/>
    </location>
    <ligand>
        <name>substrate</name>
    </ligand>
</feature>
<proteinExistence type="inferred from homology"/>
<dbReference type="InterPro" id="IPR022961">
    <property type="entry name" value="Gly_tRNA_ligase_bac"/>
</dbReference>
<evidence type="ECO:0000313" key="11">
    <source>
        <dbReference type="Proteomes" id="UP000178065"/>
    </source>
</evidence>
<dbReference type="SUPFAM" id="SSF55681">
    <property type="entry name" value="Class II aaRS and biotin synthetases"/>
    <property type="match status" value="1"/>
</dbReference>
<dbReference type="HAMAP" id="MF_00253_B">
    <property type="entry name" value="Gly_tRNA_synth_B"/>
    <property type="match status" value="1"/>
</dbReference>
<dbReference type="GO" id="GO:0070062">
    <property type="term" value="C:extracellular exosome"/>
    <property type="evidence" value="ECO:0007669"/>
    <property type="project" value="UniProtKB-ARBA"/>
</dbReference>
<dbReference type="FunFam" id="3.40.50.800:FF:000002">
    <property type="entry name" value="Glycine--tRNA ligase"/>
    <property type="match status" value="1"/>
</dbReference>
<dbReference type="NCBIfam" id="TIGR00389">
    <property type="entry name" value="glyS_dimeric"/>
    <property type="match status" value="1"/>
</dbReference>
<dbReference type="GO" id="GO:0015966">
    <property type="term" value="P:diadenosine tetraphosphate biosynthetic process"/>
    <property type="evidence" value="ECO:0007669"/>
    <property type="project" value="UniProtKB-ARBA"/>
</dbReference>
<dbReference type="GO" id="GO:0004081">
    <property type="term" value="F:bis(5'-nucleosyl)-tetraphosphatase (asymmetrical) activity"/>
    <property type="evidence" value="ECO:0007669"/>
    <property type="project" value="UniProtKB-ARBA"/>
</dbReference>
<name>A0A1G2QYJ4_9BACT</name>
<dbReference type="CDD" id="cd00774">
    <property type="entry name" value="GlyRS-like_core"/>
    <property type="match status" value="1"/>
</dbReference>
<evidence type="ECO:0000259" key="9">
    <source>
        <dbReference type="PROSITE" id="PS50862"/>
    </source>
</evidence>
<dbReference type="InterPro" id="IPR002315">
    <property type="entry name" value="tRNA-synt_gly"/>
</dbReference>
<dbReference type="Pfam" id="PF03129">
    <property type="entry name" value="HGTP_anticodon"/>
    <property type="match status" value="1"/>
</dbReference>
<dbReference type="EC" id="6.1.1.14" evidence="8"/>
<comment type="caution">
    <text evidence="10">The sequence shown here is derived from an EMBL/GenBank/DDBJ whole genome shotgun (WGS) entry which is preliminary data.</text>
</comment>
<evidence type="ECO:0000256" key="4">
    <source>
        <dbReference type="ARBA" id="ARBA00022741"/>
    </source>
</evidence>
<dbReference type="AlphaFoldDB" id="A0A1G2QYJ4"/>
<evidence type="ECO:0000256" key="8">
    <source>
        <dbReference type="HAMAP-Rule" id="MF_00253"/>
    </source>
</evidence>
<comment type="catalytic activity">
    <reaction evidence="8">
        <text>tRNA(Gly) + glycine + ATP = glycyl-tRNA(Gly) + AMP + diphosphate</text>
        <dbReference type="Rhea" id="RHEA:16013"/>
        <dbReference type="Rhea" id="RHEA-COMP:9664"/>
        <dbReference type="Rhea" id="RHEA-COMP:9683"/>
        <dbReference type="ChEBI" id="CHEBI:30616"/>
        <dbReference type="ChEBI" id="CHEBI:33019"/>
        <dbReference type="ChEBI" id="CHEBI:57305"/>
        <dbReference type="ChEBI" id="CHEBI:78442"/>
        <dbReference type="ChEBI" id="CHEBI:78522"/>
        <dbReference type="ChEBI" id="CHEBI:456215"/>
        <dbReference type="EC" id="6.1.1.14"/>
    </reaction>
</comment>
<keyword evidence="2 8" id="KW-0963">Cytoplasm</keyword>
<keyword evidence="3 8" id="KW-0436">Ligase</keyword>
<dbReference type="GO" id="GO:0004820">
    <property type="term" value="F:glycine-tRNA ligase activity"/>
    <property type="evidence" value="ECO:0007669"/>
    <property type="project" value="UniProtKB-UniRule"/>
</dbReference>
<keyword evidence="7 8" id="KW-0030">Aminoacyl-tRNA synthetase</keyword>
<dbReference type="PANTHER" id="PTHR10745">
    <property type="entry name" value="GLYCYL-TRNA SYNTHETASE/DNA POLYMERASE SUBUNIT GAMMA-2"/>
    <property type="match status" value="1"/>
</dbReference>
<dbReference type="InterPro" id="IPR027031">
    <property type="entry name" value="Gly-tRNA_synthase/POLG2"/>
</dbReference>
<feature type="binding site" evidence="8">
    <location>
        <begin position="188"/>
        <end position="190"/>
    </location>
    <ligand>
        <name>ATP</name>
        <dbReference type="ChEBI" id="CHEBI:30616"/>
    </ligand>
</feature>
<dbReference type="GO" id="GO:1990742">
    <property type="term" value="C:microvesicle"/>
    <property type="evidence" value="ECO:0007669"/>
    <property type="project" value="UniProtKB-ARBA"/>
</dbReference>
<dbReference type="InterPro" id="IPR036621">
    <property type="entry name" value="Anticodon-bd_dom_sf"/>
</dbReference>
<evidence type="ECO:0000313" key="10">
    <source>
        <dbReference type="EMBL" id="OHA65660.1"/>
    </source>
</evidence>
<gene>
    <name evidence="8" type="primary">glyQS</name>
    <name evidence="10" type="ORF">A2672_02305</name>
</gene>
<feature type="binding site" evidence="8">
    <location>
        <begin position="198"/>
        <end position="203"/>
    </location>
    <ligand>
        <name>ATP</name>
        <dbReference type="ChEBI" id="CHEBI:30616"/>
    </ligand>
</feature>
<evidence type="ECO:0000256" key="3">
    <source>
        <dbReference type="ARBA" id="ARBA00022598"/>
    </source>
</evidence>
<dbReference type="Pfam" id="PF00587">
    <property type="entry name" value="tRNA-synt_2b"/>
    <property type="match status" value="1"/>
</dbReference>
<evidence type="ECO:0000256" key="6">
    <source>
        <dbReference type="ARBA" id="ARBA00022917"/>
    </source>
</evidence>
<dbReference type="GO" id="GO:0005524">
    <property type="term" value="F:ATP binding"/>
    <property type="evidence" value="ECO:0007669"/>
    <property type="project" value="UniProtKB-UniRule"/>
</dbReference>
<dbReference type="InterPro" id="IPR004154">
    <property type="entry name" value="Anticodon-bd"/>
</dbReference>
<dbReference type="GO" id="GO:0006426">
    <property type="term" value="P:glycyl-tRNA aminoacylation"/>
    <property type="evidence" value="ECO:0007669"/>
    <property type="project" value="UniProtKB-UniRule"/>
</dbReference>
<reference evidence="10 11" key="1">
    <citation type="journal article" date="2016" name="Nat. Commun.">
        <title>Thousands of microbial genomes shed light on interconnected biogeochemical processes in an aquifer system.</title>
        <authorList>
            <person name="Anantharaman K."/>
            <person name="Brown C.T."/>
            <person name="Hug L.A."/>
            <person name="Sharon I."/>
            <person name="Castelle C.J."/>
            <person name="Probst A.J."/>
            <person name="Thomas B.C."/>
            <person name="Singh A."/>
            <person name="Wilkins M.J."/>
            <person name="Karaoz U."/>
            <person name="Brodie E.L."/>
            <person name="Williams K.H."/>
            <person name="Hubbard S.S."/>
            <person name="Banfield J.F."/>
        </authorList>
    </citation>
    <scope>NUCLEOTIDE SEQUENCE [LARGE SCALE GENOMIC DNA]</scope>
</reference>
<dbReference type="InterPro" id="IPR045864">
    <property type="entry name" value="aa-tRNA-synth_II/BPL/LPL"/>
</dbReference>
<feature type="binding site" evidence="8">
    <location>
        <position position="156"/>
    </location>
    <ligand>
        <name>substrate</name>
    </ligand>
</feature>
<dbReference type="EMBL" id="MHTT01000012">
    <property type="protein sequence ID" value="OHA65660.1"/>
    <property type="molecule type" value="Genomic_DNA"/>
</dbReference>
<dbReference type="GO" id="GO:0005737">
    <property type="term" value="C:cytoplasm"/>
    <property type="evidence" value="ECO:0007669"/>
    <property type="project" value="UniProtKB-SubCell"/>
</dbReference>
<feature type="domain" description="Aminoacyl-transfer RNA synthetases class-II family profile" evidence="9">
    <location>
        <begin position="3"/>
        <end position="358"/>
    </location>
</feature>
<evidence type="ECO:0000256" key="5">
    <source>
        <dbReference type="ARBA" id="ARBA00022840"/>
    </source>
</evidence>
<organism evidence="10 11">
    <name type="scientific">Candidatus Wildermuthbacteria bacterium RIFCSPHIGHO2_01_FULL_49_22b</name>
    <dbReference type="NCBI Taxonomy" id="1802448"/>
    <lineage>
        <taxon>Bacteria</taxon>
        <taxon>Candidatus Wildermuthiibacteriota</taxon>
    </lineage>
</organism>
<comment type="function">
    <text evidence="8">Catalyzes the attachment of glycine to tRNA(Gly).</text>
</comment>
<keyword evidence="6 8" id="KW-0648">Protein biosynthesis</keyword>
<protein>
    <recommendedName>
        <fullName evidence="8">Glycine--tRNA ligase</fullName>
        <ecNumber evidence="8">6.1.1.14</ecNumber>
    </recommendedName>
    <alternativeName>
        <fullName evidence="8">Glycyl-tRNA synthetase</fullName>
        <shortName evidence="8">GlyRS</shortName>
    </alternativeName>
</protein>
<dbReference type="Gene3D" id="3.30.930.10">
    <property type="entry name" value="Bira Bifunctional Protein, Domain 2"/>
    <property type="match status" value="1"/>
</dbReference>
<comment type="subunit">
    <text evidence="8">Homodimer.</text>
</comment>
<dbReference type="SUPFAM" id="SSF52954">
    <property type="entry name" value="Class II aaRS ABD-related"/>
    <property type="match status" value="1"/>
</dbReference>
<sequence>MEDLMQKIISLAKRRGFVFPSSEIYGGVEALYDYGPLGALMKQNIKTQWFKRFVQQREEVVPIETSILMSPKVWQASGHEANFTDPLIECKSCHARFRADHMMDGRFKGQGEAREANQCPSCGDRDFTETKQFNLMFQTFLGPVQDKANATYLRPETAQGMFMDFAMVQETMRKKLPFGIAQAGKSFRNEITTGNFLFRTREFDIAEIEFFVKPGEDEKWFKYWLKEWWRFFLDMGLKEKNMRWYEHPKESLAHYSKRTVDIEYRFPFGWGELAGIANRTDFDVKAHAEYSGQDLRYTDPETKEKYYPFVIEPTMGVDRLFLALLLDAYEEIKGARTKTTEASKEVETVLKLKLFLAPVQVAVLPLVKNKPELVQKAREVFEMLKKEFVCQYDEVGAIGRRYRRQDEIGTFFAATIDFDTLKDDTVTLRDRDTMEQERIATPNLVDTIRETLHAKDN</sequence>
<dbReference type="PANTHER" id="PTHR10745:SF8">
    <property type="entry name" value="DNA POLYMERASE SUBUNIT GAMMA-2, MITOCHONDRIAL"/>
    <property type="match status" value="1"/>
</dbReference>
<dbReference type="PROSITE" id="PS50862">
    <property type="entry name" value="AA_TRNA_LIGASE_II"/>
    <property type="match status" value="1"/>
</dbReference>
<evidence type="ECO:0000256" key="1">
    <source>
        <dbReference type="ARBA" id="ARBA00008226"/>
    </source>
</evidence>
<comment type="similarity">
    <text evidence="1 8">Belongs to the class-II aminoacyl-tRNA synthetase family.</text>
</comment>
<evidence type="ECO:0000256" key="7">
    <source>
        <dbReference type="ARBA" id="ARBA00023146"/>
    </source>
</evidence>
<dbReference type="InterPro" id="IPR033731">
    <property type="entry name" value="GlyRS-like_core"/>
</dbReference>
<feature type="binding site" evidence="8">
    <location>
        <begin position="312"/>
        <end position="316"/>
    </location>
    <ligand>
        <name>substrate</name>
    </ligand>
</feature>
<comment type="subcellular location">
    <subcellularLocation>
        <location evidence="8">Cytoplasm</location>
    </subcellularLocation>
</comment>
<dbReference type="NCBIfam" id="NF003211">
    <property type="entry name" value="PRK04173.1"/>
    <property type="match status" value="1"/>
</dbReference>
<feature type="binding site" evidence="8">
    <location>
        <begin position="316"/>
        <end position="319"/>
    </location>
    <ligand>
        <name>ATP</name>
        <dbReference type="ChEBI" id="CHEBI:30616"/>
    </ligand>
</feature>
<dbReference type="PRINTS" id="PR01043">
    <property type="entry name" value="TRNASYNTHGLY"/>
</dbReference>